<proteinExistence type="predicted"/>
<accession>A0A409XJK5</accession>
<evidence type="ECO:0000313" key="2">
    <source>
        <dbReference type="EMBL" id="PPQ90934.1"/>
    </source>
</evidence>
<keyword evidence="1" id="KW-0812">Transmembrane</keyword>
<evidence type="ECO:0000313" key="3">
    <source>
        <dbReference type="Proteomes" id="UP000283269"/>
    </source>
</evidence>
<protein>
    <submittedName>
        <fullName evidence="2">Uncharacterized protein</fullName>
    </submittedName>
</protein>
<gene>
    <name evidence="2" type="ORF">CVT25_008301</name>
</gene>
<sequence>RDGEEEEGLTAPGIGICEGFDLSVRFFNFVRPFLPILPEHALTVVPQGAIFMFLCTVSCLPAILTLSNGCVSLLPLIRRQPVHCDEHLRVDRLAGFFASPTNIGRAR</sequence>
<evidence type="ECO:0000256" key="1">
    <source>
        <dbReference type="SAM" id="Phobius"/>
    </source>
</evidence>
<keyword evidence="1" id="KW-0472">Membrane</keyword>
<comment type="caution">
    <text evidence="2">The sequence shown here is derived from an EMBL/GenBank/DDBJ whole genome shotgun (WGS) entry which is preliminary data.</text>
</comment>
<dbReference type="EMBL" id="NHYD01001506">
    <property type="protein sequence ID" value="PPQ90934.1"/>
    <property type="molecule type" value="Genomic_DNA"/>
</dbReference>
<keyword evidence="3" id="KW-1185">Reference proteome</keyword>
<keyword evidence="1" id="KW-1133">Transmembrane helix</keyword>
<dbReference type="InParanoid" id="A0A409XJK5"/>
<dbReference type="Proteomes" id="UP000283269">
    <property type="component" value="Unassembled WGS sequence"/>
</dbReference>
<feature type="transmembrane region" description="Helical" evidence="1">
    <location>
        <begin position="49"/>
        <end position="71"/>
    </location>
</feature>
<dbReference type="AlphaFoldDB" id="A0A409XJK5"/>
<reference evidence="2 3" key="1">
    <citation type="journal article" date="2018" name="Evol. Lett.">
        <title>Horizontal gene cluster transfer increased hallucinogenic mushroom diversity.</title>
        <authorList>
            <person name="Reynolds H.T."/>
            <person name="Vijayakumar V."/>
            <person name="Gluck-Thaler E."/>
            <person name="Korotkin H.B."/>
            <person name="Matheny P.B."/>
            <person name="Slot J.C."/>
        </authorList>
    </citation>
    <scope>NUCLEOTIDE SEQUENCE [LARGE SCALE GENOMIC DNA]</scope>
    <source>
        <strain evidence="2 3">2631</strain>
    </source>
</reference>
<name>A0A409XJK5_PSICY</name>
<feature type="non-terminal residue" evidence="2">
    <location>
        <position position="1"/>
    </location>
</feature>
<organism evidence="2 3">
    <name type="scientific">Psilocybe cyanescens</name>
    <dbReference type="NCBI Taxonomy" id="93625"/>
    <lineage>
        <taxon>Eukaryota</taxon>
        <taxon>Fungi</taxon>
        <taxon>Dikarya</taxon>
        <taxon>Basidiomycota</taxon>
        <taxon>Agaricomycotina</taxon>
        <taxon>Agaricomycetes</taxon>
        <taxon>Agaricomycetidae</taxon>
        <taxon>Agaricales</taxon>
        <taxon>Agaricineae</taxon>
        <taxon>Strophariaceae</taxon>
        <taxon>Psilocybe</taxon>
    </lineage>
</organism>